<keyword evidence="9 15" id="KW-0863">Zinc-finger</keyword>
<dbReference type="FunFam" id="3.80.10.10:FF:000095">
    <property type="entry name" value="LRR receptor-like serine/threonine-protein kinase GSO1"/>
    <property type="match status" value="2"/>
</dbReference>
<feature type="coiled-coil region" evidence="16">
    <location>
        <begin position="26"/>
        <end position="53"/>
    </location>
</feature>
<feature type="coiled-coil region" evidence="16">
    <location>
        <begin position="112"/>
        <end position="139"/>
    </location>
</feature>
<dbReference type="InterPro" id="IPR003591">
    <property type="entry name" value="Leu-rich_rpt_typical-subtyp"/>
</dbReference>
<dbReference type="GO" id="GO:0008270">
    <property type="term" value="F:zinc ion binding"/>
    <property type="evidence" value="ECO:0007669"/>
    <property type="project" value="UniProtKB-KW"/>
</dbReference>
<evidence type="ECO:0000313" key="19">
    <source>
        <dbReference type="Proteomes" id="UP000289340"/>
    </source>
</evidence>
<keyword evidence="13 18" id="KW-0675">Receptor</keyword>
<evidence type="ECO:0000256" key="6">
    <source>
        <dbReference type="ARBA" id="ARBA00022723"/>
    </source>
</evidence>
<comment type="similarity">
    <text evidence="2">Belongs to the RLP family.</text>
</comment>
<evidence type="ECO:0000256" key="13">
    <source>
        <dbReference type="ARBA" id="ARBA00023170"/>
    </source>
</evidence>
<organism evidence="18 19">
    <name type="scientific">Glycine soja</name>
    <name type="common">Wild soybean</name>
    <dbReference type="NCBI Taxonomy" id="3848"/>
    <lineage>
        <taxon>Eukaryota</taxon>
        <taxon>Viridiplantae</taxon>
        <taxon>Streptophyta</taxon>
        <taxon>Embryophyta</taxon>
        <taxon>Tracheophyta</taxon>
        <taxon>Spermatophyta</taxon>
        <taxon>Magnoliopsida</taxon>
        <taxon>eudicotyledons</taxon>
        <taxon>Gunneridae</taxon>
        <taxon>Pentapetalae</taxon>
        <taxon>rosids</taxon>
        <taxon>fabids</taxon>
        <taxon>Fabales</taxon>
        <taxon>Fabaceae</taxon>
        <taxon>Papilionoideae</taxon>
        <taxon>50 kb inversion clade</taxon>
        <taxon>NPAAA clade</taxon>
        <taxon>indigoferoid/millettioid clade</taxon>
        <taxon>Phaseoleae</taxon>
        <taxon>Glycine</taxon>
        <taxon>Glycine subgen. Soja</taxon>
    </lineage>
</organism>
<dbReference type="PRINTS" id="PR00019">
    <property type="entry name" value="LEURICHRPT"/>
</dbReference>
<keyword evidence="8" id="KW-0677">Repeat</keyword>
<dbReference type="PANTHER" id="PTHR48061:SF12">
    <property type="entry name" value="DISEASE RESISTANCE LIKE PROTEIN"/>
    <property type="match status" value="1"/>
</dbReference>
<dbReference type="PANTHER" id="PTHR48061">
    <property type="entry name" value="LEUCINE-RICH REPEAT RECEPTOR PROTEIN KINASE EMS1-LIKE-RELATED"/>
    <property type="match status" value="1"/>
</dbReference>
<dbReference type="Gene3D" id="3.80.10.10">
    <property type="entry name" value="Ribonuclease Inhibitor"/>
    <property type="match status" value="3"/>
</dbReference>
<feature type="domain" description="GRF-type" evidence="17">
    <location>
        <begin position="53"/>
        <end position="103"/>
    </location>
</feature>
<keyword evidence="10" id="KW-0862">Zinc</keyword>
<keyword evidence="12" id="KW-0472">Membrane</keyword>
<dbReference type="GO" id="GO:0005886">
    <property type="term" value="C:plasma membrane"/>
    <property type="evidence" value="ECO:0007669"/>
    <property type="project" value="UniProtKB-SubCell"/>
</dbReference>
<evidence type="ECO:0000313" key="18">
    <source>
        <dbReference type="EMBL" id="RZB92069.1"/>
    </source>
</evidence>
<dbReference type="FunFam" id="3.80.10.10:FF:000041">
    <property type="entry name" value="LRR receptor-like serine/threonine-protein kinase ERECTA"/>
    <property type="match status" value="2"/>
</dbReference>
<evidence type="ECO:0000256" key="3">
    <source>
        <dbReference type="ARBA" id="ARBA00022475"/>
    </source>
</evidence>
<dbReference type="InterPro" id="IPR001611">
    <property type="entry name" value="Leu-rich_rpt"/>
</dbReference>
<evidence type="ECO:0000256" key="10">
    <source>
        <dbReference type="ARBA" id="ARBA00022833"/>
    </source>
</evidence>
<evidence type="ECO:0000256" key="12">
    <source>
        <dbReference type="ARBA" id="ARBA00023136"/>
    </source>
</evidence>
<dbReference type="InterPro" id="IPR055414">
    <property type="entry name" value="LRR_R13L4/SHOC2-like"/>
</dbReference>
<dbReference type="InterPro" id="IPR013210">
    <property type="entry name" value="LRR_N_plant-typ"/>
</dbReference>
<keyword evidence="3" id="KW-1003">Cell membrane</keyword>
<evidence type="ECO:0000256" key="14">
    <source>
        <dbReference type="ARBA" id="ARBA00023180"/>
    </source>
</evidence>
<keyword evidence="7" id="KW-0732">Signal</keyword>
<accession>A0A445J136</accession>
<dbReference type="AlphaFoldDB" id="A0A445J136"/>
<evidence type="ECO:0000256" key="5">
    <source>
        <dbReference type="ARBA" id="ARBA00022692"/>
    </source>
</evidence>
<gene>
    <name evidence="18" type="ORF">D0Y65_024194</name>
</gene>
<dbReference type="InterPro" id="IPR032675">
    <property type="entry name" value="LRR_dom_sf"/>
</dbReference>
<dbReference type="Pfam" id="PF23598">
    <property type="entry name" value="LRR_14"/>
    <property type="match status" value="2"/>
</dbReference>
<evidence type="ECO:0000256" key="2">
    <source>
        <dbReference type="ARBA" id="ARBA00009592"/>
    </source>
</evidence>
<keyword evidence="19" id="KW-1185">Reference proteome</keyword>
<dbReference type="SMART" id="SM00369">
    <property type="entry name" value="LRR_TYP"/>
    <property type="match status" value="9"/>
</dbReference>
<sequence>MAERKGPPSPTRDHRMLLDALSQRMNQVLREHTEGMYERLESLENQNLNWENEQHGDRDRHEFEAPLVTSWTEENPGRRFYGCGLYKDTGRKGCNFFQWHDPVGNNRQKKIIVGLMKEVDELKLREKDLQAMISDMKMKEKCLWIVLVVCWSIDKVDFVVKLSNSDIKRCSKICQADKARVYLPRKLHKPRPSLVLCSNRAQRSASMVLPRQRQCSIALLNVPPTRCHEDESHALLQFKERFVISKSTSYNPFSYPKIASWNATTDCCSWDGIQCDEHTGHVITIDLSSSQIFGILDANSSLFHLKHLQSLDLADNDFNYSQIPFRIGELSQLRYLNLSEANFSGEIPEQVSHLSKLLSLDLSRAFYSSPDTGNLLSFKISTLRSLIQNSTNLENLHLSYVTISSSVPDILTNITSLQQLSLYHCELYGEFPSEIFHLPNLRYLNLGHNQNLTGKFPDFHSSAQIARLELASTSFYGTLPASIGNLKSLNWLSISRCNFSGSIPSSFRNLTQLMFLDIMHNKLKGHLSSFLANLTKLQTLRVGFNEFTTDTISWICKLSGVNDLSLDFVNISNEIPFCFANLTHLSVLSLSHSNLSGHIPSWIMNLTNLAYMDLRGNNLQGEIPNSLFELENLEIFSVIGNLLEGELEVDKFLKHKMLVSVELCFNKLSLLVNGKNPSNASLSRIQGLGLASCNLKEFPHFLQDMPELSYLYMPNNNVNSFPSWMWGKTSLRGLIVSHNSLIGKISPLICNLKSLMHLDLSFNNLSGMIPSCLGSSIQSLQTLRLKGNKLIGPIPQTYMIADLRMIDLSNNNLSDQLPRALVNCTMLEYIDVSHNQIKDSFPFWLGSLPELKVVALSDNHLYGSIRCPTTCTFPKLHIIDLSHNQFSGSLPSKTIQNWKSMKVSRKSQLQYEYYMAYKLLGRFSWQDDQYSYSFTMCNKGMVMVYEKLQQFYNLIAIDLSSNKFCGEIPDVMGDLTGLVLLNLSNNMLGGSIPSSLGKLSNLQALDLSLNSLSGKIPQQLEELTFLSYFNVSFNNLSGPIPQNKQFATFEGSSFEGNQGLCGNQLLKKCEDDGGSPFAPPSASDNNDQDSGFLADFDWKVVLIGFGGGLLAGVALESYFSH</sequence>
<dbReference type="PROSITE" id="PS51999">
    <property type="entry name" value="ZF_GRF"/>
    <property type="match status" value="1"/>
</dbReference>
<dbReference type="Pfam" id="PF00560">
    <property type="entry name" value="LRR_1"/>
    <property type="match status" value="8"/>
</dbReference>
<keyword evidence="4" id="KW-0433">Leucine-rich repeat</keyword>
<dbReference type="InterPro" id="IPR010666">
    <property type="entry name" value="Znf_GRF"/>
</dbReference>
<dbReference type="SUPFAM" id="SSF52047">
    <property type="entry name" value="RNI-like"/>
    <property type="match status" value="1"/>
</dbReference>
<name>A0A445J136_GLYSO</name>
<comment type="subcellular location">
    <subcellularLocation>
        <location evidence="1">Cell membrane</location>
        <topology evidence="1">Single-pass type I membrane protein</topology>
    </subcellularLocation>
</comment>
<dbReference type="SUPFAM" id="SSF52058">
    <property type="entry name" value="L domain-like"/>
    <property type="match status" value="3"/>
</dbReference>
<evidence type="ECO:0000256" key="16">
    <source>
        <dbReference type="SAM" id="Coils"/>
    </source>
</evidence>
<dbReference type="Proteomes" id="UP000289340">
    <property type="component" value="Chromosome 9"/>
</dbReference>
<evidence type="ECO:0000259" key="17">
    <source>
        <dbReference type="PROSITE" id="PS51999"/>
    </source>
</evidence>
<keyword evidence="14" id="KW-0325">Glycoprotein</keyword>
<evidence type="ECO:0000256" key="7">
    <source>
        <dbReference type="ARBA" id="ARBA00022729"/>
    </source>
</evidence>
<dbReference type="Pfam" id="PF08263">
    <property type="entry name" value="LRRNT_2"/>
    <property type="match status" value="1"/>
</dbReference>
<keyword evidence="11" id="KW-1133">Transmembrane helix</keyword>
<evidence type="ECO:0000256" key="8">
    <source>
        <dbReference type="ARBA" id="ARBA00022737"/>
    </source>
</evidence>
<evidence type="ECO:0000256" key="4">
    <source>
        <dbReference type="ARBA" id="ARBA00022614"/>
    </source>
</evidence>
<dbReference type="EMBL" id="QZWG01000009">
    <property type="protein sequence ID" value="RZB92069.1"/>
    <property type="molecule type" value="Genomic_DNA"/>
</dbReference>
<evidence type="ECO:0000256" key="11">
    <source>
        <dbReference type="ARBA" id="ARBA00022989"/>
    </source>
</evidence>
<keyword evidence="6" id="KW-0479">Metal-binding</keyword>
<dbReference type="InterPro" id="IPR046956">
    <property type="entry name" value="RLP23-like"/>
</dbReference>
<comment type="caution">
    <text evidence="18">The sequence shown here is derived from an EMBL/GenBank/DDBJ whole genome shotgun (WGS) entry which is preliminary data.</text>
</comment>
<evidence type="ECO:0000256" key="15">
    <source>
        <dbReference type="PROSITE-ProRule" id="PRU01343"/>
    </source>
</evidence>
<protein>
    <submittedName>
        <fullName evidence="18">Receptor-like protein Cf-9-like</fullName>
    </submittedName>
</protein>
<keyword evidence="5" id="KW-0812">Transmembrane</keyword>
<evidence type="ECO:0000256" key="9">
    <source>
        <dbReference type="ARBA" id="ARBA00022771"/>
    </source>
</evidence>
<keyword evidence="16" id="KW-0175">Coiled coil</keyword>
<evidence type="ECO:0000256" key="1">
    <source>
        <dbReference type="ARBA" id="ARBA00004251"/>
    </source>
</evidence>
<reference evidence="18 19" key="1">
    <citation type="submission" date="2018-09" db="EMBL/GenBank/DDBJ databases">
        <title>A high-quality reference genome of wild soybean provides a powerful tool to mine soybean genomes.</title>
        <authorList>
            <person name="Xie M."/>
            <person name="Chung C.Y.L."/>
            <person name="Li M.-W."/>
            <person name="Wong F.-L."/>
            <person name="Chan T.-F."/>
            <person name="Lam H.-M."/>
        </authorList>
    </citation>
    <scope>NUCLEOTIDE SEQUENCE [LARGE SCALE GENOMIC DNA]</scope>
    <source>
        <strain evidence="19">cv. W05</strain>
        <tissue evidence="18">Hypocotyl of etiolated seedlings</tissue>
    </source>
</reference>
<dbReference type="Pfam" id="PF06839">
    <property type="entry name" value="Zn_ribbon_GRF"/>
    <property type="match status" value="1"/>
</dbReference>
<proteinExistence type="inferred from homology"/>